<reference evidence="1" key="1">
    <citation type="submission" date="2020-01" db="EMBL/GenBank/DDBJ databases">
        <authorList>
            <person name="Meier V. D."/>
            <person name="Meier V D."/>
        </authorList>
    </citation>
    <scope>NUCLEOTIDE SEQUENCE</scope>
    <source>
        <strain evidence="1">HLG_WM_MAG_10</strain>
    </source>
</reference>
<organism evidence="1">
    <name type="scientific">uncultured Aureispira sp</name>
    <dbReference type="NCBI Taxonomy" id="1331704"/>
    <lineage>
        <taxon>Bacteria</taxon>
        <taxon>Pseudomonadati</taxon>
        <taxon>Bacteroidota</taxon>
        <taxon>Saprospiria</taxon>
        <taxon>Saprospirales</taxon>
        <taxon>Saprospiraceae</taxon>
        <taxon>Aureispira</taxon>
        <taxon>environmental samples</taxon>
    </lineage>
</organism>
<gene>
    <name evidence="1" type="ORF">HELGO_WM22759</name>
</gene>
<dbReference type="Gene3D" id="1.25.40.10">
    <property type="entry name" value="Tetratricopeptide repeat domain"/>
    <property type="match status" value="2"/>
</dbReference>
<sequence>MKHLLLFVIITIALSSCNTERNNQREIISGMELAVDRNTEDQFLRPLIANYIQYSNEFKDDEMAPIYLYRCAILYYRLQNYSEASKHLETILRSYPKTTILENTYLFLAMIQASPQGRASRAEELYKAYLQKFPEGKGITEANYFFRPEKEKLQDHIDNILKEINSLPRGASPSETVLQKLMFTYANFVKSNPENPLSATYCLQGARLAIRLEEHLIAIQFLDKIYTSYPDFVQYPDALLMLAVEYDTNITLYLRKNKIVSSPLNSNITTAKLKNMDLIAQGGTLYKEILERFPKHEVAKSAQSGLKNLGVKTEVVVDEFIRIQDSIQQTLASPK</sequence>
<proteinExistence type="predicted"/>
<dbReference type="EMBL" id="CACVAQ010000436">
    <property type="protein sequence ID" value="CAA6828694.1"/>
    <property type="molecule type" value="Genomic_DNA"/>
</dbReference>
<dbReference type="Pfam" id="PF13174">
    <property type="entry name" value="TPR_6"/>
    <property type="match status" value="1"/>
</dbReference>
<accession>A0A6S6UG21</accession>
<protein>
    <submittedName>
        <fullName evidence="1">Tetratricopeptide TPR_2</fullName>
    </submittedName>
</protein>
<dbReference type="SUPFAM" id="SSF48452">
    <property type="entry name" value="TPR-like"/>
    <property type="match status" value="1"/>
</dbReference>
<dbReference type="InterPro" id="IPR019734">
    <property type="entry name" value="TPR_rpt"/>
</dbReference>
<evidence type="ECO:0000313" key="1">
    <source>
        <dbReference type="EMBL" id="CAA6828694.1"/>
    </source>
</evidence>
<dbReference type="AlphaFoldDB" id="A0A6S6UG21"/>
<name>A0A6S6UG21_9BACT</name>
<dbReference type="PROSITE" id="PS51257">
    <property type="entry name" value="PROKAR_LIPOPROTEIN"/>
    <property type="match status" value="1"/>
</dbReference>
<dbReference type="InterPro" id="IPR011990">
    <property type="entry name" value="TPR-like_helical_dom_sf"/>
</dbReference>